<gene>
    <name evidence="2" type="ORF">EUX98_g3955</name>
</gene>
<dbReference type="InterPro" id="IPR021487">
    <property type="entry name" value="DUF3140"/>
</dbReference>
<accession>A0A4S4MXB9</accession>
<dbReference type="EMBL" id="SGPM01000089">
    <property type="protein sequence ID" value="THH30227.1"/>
    <property type="molecule type" value="Genomic_DNA"/>
</dbReference>
<feature type="compositionally biased region" description="Basic and acidic residues" evidence="1">
    <location>
        <begin position="169"/>
        <end position="190"/>
    </location>
</feature>
<dbReference type="AlphaFoldDB" id="A0A4S4MXB9"/>
<feature type="region of interest" description="Disordered" evidence="1">
    <location>
        <begin position="588"/>
        <end position="650"/>
    </location>
</feature>
<feature type="compositionally biased region" description="Polar residues" evidence="1">
    <location>
        <begin position="221"/>
        <end position="247"/>
    </location>
</feature>
<evidence type="ECO:0000313" key="2">
    <source>
        <dbReference type="EMBL" id="THH30227.1"/>
    </source>
</evidence>
<dbReference type="Pfam" id="PF11338">
    <property type="entry name" value="DUF3140"/>
    <property type="match status" value="1"/>
</dbReference>
<feature type="region of interest" description="Disordered" evidence="1">
    <location>
        <begin position="365"/>
        <end position="406"/>
    </location>
</feature>
<protein>
    <submittedName>
        <fullName evidence="2">Uncharacterized protein</fullName>
    </submittedName>
</protein>
<evidence type="ECO:0000313" key="3">
    <source>
        <dbReference type="Proteomes" id="UP000308730"/>
    </source>
</evidence>
<feature type="compositionally biased region" description="Polar residues" evidence="1">
    <location>
        <begin position="912"/>
        <end position="930"/>
    </location>
</feature>
<feature type="region of interest" description="Disordered" evidence="1">
    <location>
        <begin position="903"/>
        <end position="971"/>
    </location>
</feature>
<feature type="compositionally biased region" description="Low complexity" evidence="1">
    <location>
        <begin position="952"/>
        <end position="965"/>
    </location>
</feature>
<name>A0A4S4MXB9_9APHY</name>
<feature type="compositionally biased region" description="Basic residues" evidence="1">
    <location>
        <begin position="602"/>
        <end position="611"/>
    </location>
</feature>
<feature type="compositionally biased region" description="Basic and acidic residues" evidence="1">
    <location>
        <begin position="110"/>
        <end position="124"/>
    </location>
</feature>
<feature type="compositionally biased region" description="Basic residues" evidence="1">
    <location>
        <begin position="267"/>
        <end position="279"/>
    </location>
</feature>
<sequence length="1049" mass="113435">MSGDKSKGEIIEQFNINTNMSVDELEKWLNNPKSQEAGTGVGIESGHKIVEILKKNPDKDPEKYDDEDIAHMRKVVGYDKRHMAQEDKLKETKTKEELENTKSTKSLRNWGHDPLKTLDGKEGESEGTEDNAPAEKTDEPAKGGTKRKHDDKEDQDAEGECEEEGEAGDAEKPIKKTKTDAEDADAAAKENEEDEQSLSENSMAASKNGSDDVSDAHTDITKVNTESDVLSEPATPSSASSRPQSTIPGPEVPVAAHDPEAQADAQKKKKKKKNKKSAKAKAADSTAKSAETPDEDRPPVLCISRNKHWRYISSYHGPWLQLPLELLESLLILNMDPATLSATESRVPPLTSPTLGGYSTPRSRGFASIGDHHSPDSPHSSTFANLPLPAPLPAPKPGKATPPPIDPGVFRCVTHIRRLIDEASELSVRASSGLSAAALGSLRGGSGISRDPWSPQNILGTNGMNEGGGGRNVPMSATRIHRLRSLAVQKLAAAYKADEIASSVMVMQGGSVFDDIADRVLKIEQSSRQLAESTTTHQLDQLIAAQPHRLEFYRTRGIVQCFRDEYAMAAKDFTYVLREARAVRKARIAHRNNGLPSEQRGKTGKKKKGKSGGKVNGQAPPDGTSTPAVPDGPTIEGPDGEPLLLHPSVLPDAPDPIEPQCLFLRGAAYLQHAVFLIEEAILVLEDIRKAPSVDGAELRLCYVENGRYGGIELGNPDGPLGSKDGAKLAAYKEALGNSNFRDHIHSLVKKALRDHEKFLSHFDTLEGSEEDGVERDLAQKVELAYHLCENLRPNGHFPPPALPDVPVMFTTYHPLLVESHFSVLICHLLLGDFSALVPTFSRTALLVDGLEGYPVFLPPRSMAQAEYIEILERLAGGWKNGIQAHSLSHNKLLALTAPPLSNKAKDKEVDRSNASPLPSPTSTEFSSGHPSPSIEAVLGVNGSSSSSAPHVSRTPSPSPGTNTPTAPEPPTITRATDLLIELDYARMLLNPIAARQREKADKLAVEKATAKKTGKKKPLSINIPLHGPRVEIVLAWLGAVHLTELDSVA</sequence>
<feature type="compositionally biased region" description="Pro residues" evidence="1">
    <location>
        <begin position="388"/>
        <end position="406"/>
    </location>
</feature>
<feature type="compositionally biased region" description="Basic and acidic residues" evidence="1">
    <location>
        <begin position="76"/>
        <end position="102"/>
    </location>
</feature>
<proteinExistence type="predicted"/>
<comment type="caution">
    <text evidence="2">The sequence shown here is derived from an EMBL/GenBank/DDBJ whole genome shotgun (WGS) entry which is preliminary data.</text>
</comment>
<dbReference type="Proteomes" id="UP000308730">
    <property type="component" value="Unassembled WGS sequence"/>
</dbReference>
<dbReference type="OrthoDB" id="420046at2759"/>
<organism evidence="2 3">
    <name type="scientific">Antrodiella citrinella</name>
    <dbReference type="NCBI Taxonomy" id="2447956"/>
    <lineage>
        <taxon>Eukaryota</taxon>
        <taxon>Fungi</taxon>
        <taxon>Dikarya</taxon>
        <taxon>Basidiomycota</taxon>
        <taxon>Agaricomycotina</taxon>
        <taxon>Agaricomycetes</taxon>
        <taxon>Polyporales</taxon>
        <taxon>Steccherinaceae</taxon>
        <taxon>Antrodiella</taxon>
    </lineage>
</organism>
<evidence type="ECO:0000256" key="1">
    <source>
        <dbReference type="SAM" id="MobiDB-lite"/>
    </source>
</evidence>
<feature type="compositionally biased region" description="Acidic residues" evidence="1">
    <location>
        <begin position="153"/>
        <end position="168"/>
    </location>
</feature>
<dbReference type="PANTHER" id="PTHR40630:SF1">
    <property type="entry name" value="DNA-BINDING PROTEIN"/>
    <property type="match status" value="1"/>
</dbReference>
<keyword evidence="3" id="KW-1185">Reference proteome</keyword>
<dbReference type="PANTHER" id="PTHR40630">
    <property type="entry name" value="POSSIBLE DNA-BINDING PROTEIN"/>
    <property type="match status" value="1"/>
</dbReference>
<feature type="region of interest" description="Disordered" evidence="1">
    <location>
        <begin position="76"/>
        <end position="299"/>
    </location>
</feature>
<reference evidence="2 3" key="1">
    <citation type="submission" date="2019-02" db="EMBL/GenBank/DDBJ databases">
        <title>Genome sequencing of the rare red list fungi Antrodiella citrinella (Flaviporus citrinellus).</title>
        <authorList>
            <person name="Buettner E."/>
            <person name="Kellner H."/>
        </authorList>
    </citation>
    <scope>NUCLEOTIDE SEQUENCE [LARGE SCALE GENOMIC DNA]</scope>
    <source>
        <strain evidence="2 3">DSM 108506</strain>
    </source>
</reference>
<feature type="compositionally biased region" description="Polar residues" evidence="1">
    <location>
        <begin position="198"/>
        <end position="208"/>
    </location>
</feature>
<feature type="region of interest" description="Disordered" evidence="1">
    <location>
        <begin position="445"/>
        <end position="472"/>
    </location>
</feature>